<dbReference type="Proteomes" id="UP000807353">
    <property type="component" value="Unassembled WGS sequence"/>
</dbReference>
<dbReference type="OrthoDB" id="3269417at2759"/>
<sequence>VFEGILPEEHNENLLTLLFHLGHWHGLAKLRLHTETTLAIMDEVTIALGKSLRDFEKKTCSAYDTRELRRKAGARQKRHAKASSRGSGTLLVPLNATSVAETSDAANRTPKTLNLNTYKNHSLGDYTETIRRYGTTDSYSTEIVCYIFMPDERTLTNRRF</sequence>
<organism evidence="1 2">
    <name type="scientific">Collybia nuda</name>
    <dbReference type="NCBI Taxonomy" id="64659"/>
    <lineage>
        <taxon>Eukaryota</taxon>
        <taxon>Fungi</taxon>
        <taxon>Dikarya</taxon>
        <taxon>Basidiomycota</taxon>
        <taxon>Agaricomycotina</taxon>
        <taxon>Agaricomycetes</taxon>
        <taxon>Agaricomycetidae</taxon>
        <taxon>Agaricales</taxon>
        <taxon>Tricholomatineae</taxon>
        <taxon>Clitocybaceae</taxon>
        <taxon>Collybia</taxon>
    </lineage>
</organism>
<feature type="non-terminal residue" evidence="1">
    <location>
        <position position="1"/>
    </location>
</feature>
<comment type="caution">
    <text evidence="1">The sequence shown here is derived from an EMBL/GenBank/DDBJ whole genome shotgun (WGS) entry which is preliminary data.</text>
</comment>
<gene>
    <name evidence="1" type="ORF">BDZ94DRAFT_1178931</name>
</gene>
<dbReference type="AlphaFoldDB" id="A0A9P5XQM7"/>
<name>A0A9P5XQM7_9AGAR</name>
<proteinExistence type="predicted"/>
<accession>A0A9P5XQM7</accession>
<keyword evidence="2" id="KW-1185">Reference proteome</keyword>
<protein>
    <submittedName>
        <fullName evidence="1">Uncharacterized protein</fullName>
    </submittedName>
</protein>
<reference evidence="1" key="1">
    <citation type="submission" date="2020-11" db="EMBL/GenBank/DDBJ databases">
        <authorList>
            <consortium name="DOE Joint Genome Institute"/>
            <person name="Ahrendt S."/>
            <person name="Riley R."/>
            <person name="Andreopoulos W."/>
            <person name="Labutti K."/>
            <person name="Pangilinan J."/>
            <person name="Ruiz-Duenas F.J."/>
            <person name="Barrasa J.M."/>
            <person name="Sanchez-Garcia M."/>
            <person name="Camarero S."/>
            <person name="Miyauchi S."/>
            <person name="Serrano A."/>
            <person name="Linde D."/>
            <person name="Babiker R."/>
            <person name="Drula E."/>
            <person name="Ayuso-Fernandez I."/>
            <person name="Pacheco R."/>
            <person name="Padilla G."/>
            <person name="Ferreira P."/>
            <person name="Barriuso J."/>
            <person name="Kellner H."/>
            <person name="Castanera R."/>
            <person name="Alfaro M."/>
            <person name="Ramirez L."/>
            <person name="Pisabarro A.G."/>
            <person name="Kuo A."/>
            <person name="Tritt A."/>
            <person name="Lipzen A."/>
            <person name="He G."/>
            <person name="Yan M."/>
            <person name="Ng V."/>
            <person name="Cullen D."/>
            <person name="Martin F."/>
            <person name="Rosso M.-N."/>
            <person name="Henrissat B."/>
            <person name="Hibbett D."/>
            <person name="Martinez A.T."/>
            <person name="Grigoriev I.V."/>
        </authorList>
    </citation>
    <scope>NUCLEOTIDE SEQUENCE</scope>
    <source>
        <strain evidence="1">CBS 247.69</strain>
    </source>
</reference>
<evidence type="ECO:0000313" key="2">
    <source>
        <dbReference type="Proteomes" id="UP000807353"/>
    </source>
</evidence>
<evidence type="ECO:0000313" key="1">
    <source>
        <dbReference type="EMBL" id="KAF9455912.1"/>
    </source>
</evidence>
<dbReference type="EMBL" id="MU150493">
    <property type="protein sequence ID" value="KAF9455912.1"/>
    <property type="molecule type" value="Genomic_DNA"/>
</dbReference>